<name>A0ABM3LLK0_BICAN</name>
<protein>
    <submittedName>
        <fullName evidence="3">Uncharacterized protein LOC112043573</fullName>
    </submittedName>
</protein>
<evidence type="ECO:0000256" key="1">
    <source>
        <dbReference type="SAM" id="MobiDB-lite"/>
    </source>
</evidence>
<accession>A0ABM3LLK0</accession>
<sequence>MRVVEVIIIIIHVTGSFSKKKNKDRSSESIENILYYKDCNHKQRAPLVPLVPLVPLAKSQPPPAQQECKMCCTMCCGNQCVDSHQLYTSTKRNLRTTKSISFNIITILLGTLHQMPLGRQAGSPLQPDMLPPRERRKKQKFPFPMQPLLPARRVTGYPGFTRETIKSLISQDEDIRKILRDLVRVTMQKADLMQMMNGRQAAQATPARADDSDPDNDL</sequence>
<evidence type="ECO:0000313" key="3">
    <source>
        <dbReference type="RefSeq" id="XP_052739953.1"/>
    </source>
</evidence>
<gene>
    <name evidence="3" type="primary">LOC112043573</name>
</gene>
<evidence type="ECO:0000313" key="2">
    <source>
        <dbReference type="Proteomes" id="UP001652582"/>
    </source>
</evidence>
<dbReference type="Proteomes" id="UP001652582">
    <property type="component" value="Chromosome 10"/>
</dbReference>
<dbReference type="RefSeq" id="XP_052739953.1">
    <property type="nucleotide sequence ID" value="XM_052883993.1"/>
</dbReference>
<dbReference type="GeneID" id="112043573"/>
<feature type="region of interest" description="Disordered" evidence="1">
    <location>
        <begin position="198"/>
        <end position="218"/>
    </location>
</feature>
<reference evidence="3" key="1">
    <citation type="submission" date="2025-08" db="UniProtKB">
        <authorList>
            <consortium name="RefSeq"/>
        </authorList>
    </citation>
    <scope>IDENTIFICATION</scope>
</reference>
<keyword evidence="2" id="KW-1185">Reference proteome</keyword>
<organism evidence="2 3">
    <name type="scientific">Bicyclus anynana</name>
    <name type="common">Squinting bush brown butterfly</name>
    <dbReference type="NCBI Taxonomy" id="110368"/>
    <lineage>
        <taxon>Eukaryota</taxon>
        <taxon>Metazoa</taxon>
        <taxon>Ecdysozoa</taxon>
        <taxon>Arthropoda</taxon>
        <taxon>Hexapoda</taxon>
        <taxon>Insecta</taxon>
        <taxon>Pterygota</taxon>
        <taxon>Neoptera</taxon>
        <taxon>Endopterygota</taxon>
        <taxon>Lepidoptera</taxon>
        <taxon>Glossata</taxon>
        <taxon>Ditrysia</taxon>
        <taxon>Papilionoidea</taxon>
        <taxon>Nymphalidae</taxon>
        <taxon>Satyrinae</taxon>
        <taxon>Satyrini</taxon>
        <taxon>Mycalesina</taxon>
        <taxon>Bicyclus</taxon>
    </lineage>
</organism>
<proteinExistence type="predicted"/>